<accession>A0A914Z759</accession>
<sequence length="86" mass="9738">MISNMCRQLKNYGVDIENASLRLDIIDNMPPRERGELKWLLVSSPGTTTESVLKKMTDFALKAEVTQCCARHFLSTPTPESESQQH</sequence>
<dbReference type="WBParaSite" id="PSU_v2.g7728.t1">
    <property type="protein sequence ID" value="PSU_v2.g7728.t1"/>
    <property type="gene ID" value="PSU_v2.g7728"/>
</dbReference>
<evidence type="ECO:0000313" key="2">
    <source>
        <dbReference type="WBParaSite" id="PSU_v2.g7728.t1"/>
    </source>
</evidence>
<evidence type="ECO:0000313" key="1">
    <source>
        <dbReference type="Proteomes" id="UP000887577"/>
    </source>
</evidence>
<organism evidence="1 2">
    <name type="scientific">Panagrolaimus superbus</name>
    <dbReference type="NCBI Taxonomy" id="310955"/>
    <lineage>
        <taxon>Eukaryota</taxon>
        <taxon>Metazoa</taxon>
        <taxon>Ecdysozoa</taxon>
        <taxon>Nematoda</taxon>
        <taxon>Chromadorea</taxon>
        <taxon>Rhabditida</taxon>
        <taxon>Tylenchina</taxon>
        <taxon>Panagrolaimomorpha</taxon>
        <taxon>Panagrolaimoidea</taxon>
        <taxon>Panagrolaimidae</taxon>
        <taxon>Panagrolaimus</taxon>
    </lineage>
</organism>
<dbReference type="Proteomes" id="UP000887577">
    <property type="component" value="Unplaced"/>
</dbReference>
<proteinExistence type="predicted"/>
<reference evidence="2" key="1">
    <citation type="submission" date="2022-11" db="UniProtKB">
        <authorList>
            <consortium name="WormBaseParasite"/>
        </authorList>
    </citation>
    <scope>IDENTIFICATION</scope>
</reference>
<protein>
    <submittedName>
        <fullName evidence="2">Uncharacterized protein</fullName>
    </submittedName>
</protein>
<name>A0A914Z759_9BILA</name>
<dbReference type="AlphaFoldDB" id="A0A914Z759"/>
<keyword evidence="1" id="KW-1185">Reference proteome</keyword>